<evidence type="ECO:0000259" key="2">
    <source>
        <dbReference type="Pfam" id="PF23598"/>
    </source>
</evidence>
<dbReference type="STRING" id="65489.A0A0D3GXE4"/>
<keyword evidence="4" id="KW-1185">Reference proteome</keyword>
<proteinExistence type="predicted"/>
<dbReference type="Gramene" id="OBART08G05940.1">
    <property type="protein sequence ID" value="OBART08G05940.1"/>
    <property type="gene ID" value="OBART08G05940"/>
</dbReference>
<dbReference type="HOGENOM" id="CLU_1423516_0_0_1"/>
<dbReference type="EnsemblPlants" id="OBART08G05940.1">
    <property type="protein sequence ID" value="OBART08G05940.1"/>
    <property type="gene ID" value="OBART08G05940"/>
</dbReference>
<reference evidence="3" key="1">
    <citation type="journal article" date="2009" name="Rice">
        <title>De Novo Next Generation Sequencing of Plant Genomes.</title>
        <authorList>
            <person name="Rounsley S."/>
            <person name="Marri P.R."/>
            <person name="Yu Y."/>
            <person name="He R."/>
            <person name="Sisneros N."/>
            <person name="Goicoechea J.L."/>
            <person name="Lee S.J."/>
            <person name="Angelova A."/>
            <person name="Kudrna D."/>
            <person name="Luo M."/>
            <person name="Affourtit J."/>
            <person name="Desany B."/>
            <person name="Knight J."/>
            <person name="Niazi F."/>
            <person name="Egholm M."/>
            <person name="Wing R.A."/>
        </authorList>
    </citation>
    <scope>NUCLEOTIDE SEQUENCE [LARGE SCALE GENOMIC DNA]</scope>
    <source>
        <strain evidence="3">cv. IRGC 105608</strain>
    </source>
</reference>
<evidence type="ECO:0000313" key="3">
    <source>
        <dbReference type="EnsemblPlants" id="OBART08G05940.1"/>
    </source>
</evidence>
<sequence>MDFFKALGEQTNLRDLRLYFDGKESSTASNLDSLWFSVGKLQNLRYLGIYSLGFADGLMGSLSRFPRSIEILDMQTCCLSQVPRWINVALINLHHLHLSMSEASTDEVGVLGELPSLVSFELQLKLKSKGTIMFGGGGGSFPALEHLLLSCVGDVASQSLLGFQAGKPHKCTPTSLPSYSIARVIDPLSEF</sequence>
<dbReference type="AlphaFoldDB" id="A0A0D3GXE4"/>
<evidence type="ECO:0000313" key="4">
    <source>
        <dbReference type="Proteomes" id="UP000026960"/>
    </source>
</evidence>
<name>A0A0D3GXE4_9ORYZ</name>
<dbReference type="Proteomes" id="UP000026960">
    <property type="component" value="Chromosome 8"/>
</dbReference>
<dbReference type="Pfam" id="PF23598">
    <property type="entry name" value="LRR_14"/>
    <property type="match status" value="1"/>
</dbReference>
<reference evidence="3" key="2">
    <citation type="submission" date="2015-03" db="UniProtKB">
        <authorList>
            <consortium name="EnsemblPlants"/>
        </authorList>
    </citation>
    <scope>IDENTIFICATION</scope>
</reference>
<dbReference type="Gene3D" id="3.80.10.10">
    <property type="entry name" value="Ribonuclease Inhibitor"/>
    <property type="match status" value="1"/>
</dbReference>
<dbReference type="PaxDb" id="65489-OBART08G05940.1"/>
<dbReference type="InterPro" id="IPR055414">
    <property type="entry name" value="LRR_R13L4/SHOC2-like"/>
</dbReference>
<feature type="domain" description="Disease resistance R13L4/SHOC-2-like LRR" evidence="2">
    <location>
        <begin position="2"/>
        <end position="150"/>
    </location>
</feature>
<keyword evidence="1" id="KW-0677">Repeat</keyword>
<evidence type="ECO:0000256" key="1">
    <source>
        <dbReference type="ARBA" id="ARBA00022737"/>
    </source>
</evidence>
<dbReference type="SUPFAM" id="SSF52047">
    <property type="entry name" value="RNI-like"/>
    <property type="match status" value="1"/>
</dbReference>
<organism evidence="3">
    <name type="scientific">Oryza barthii</name>
    <dbReference type="NCBI Taxonomy" id="65489"/>
    <lineage>
        <taxon>Eukaryota</taxon>
        <taxon>Viridiplantae</taxon>
        <taxon>Streptophyta</taxon>
        <taxon>Embryophyta</taxon>
        <taxon>Tracheophyta</taxon>
        <taxon>Spermatophyta</taxon>
        <taxon>Magnoliopsida</taxon>
        <taxon>Liliopsida</taxon>
        <taxon>Poales</taxon>
        <taxon>Poaceae</taxon>
        <taxon>BOP clade</taxon>
        <taxon>Oryzoideae</taxon>
        <taxon>Oryzeae</taxon>
        <taxon>Oryzinae</taxon>
        <taxon>Oryza</taxon>
    </lineage>
</organism>
<accession>A0A0D3GXE4</accession>
<protein>
    <recommendedName>
        <fullName evidence="2">Disease resistance R13L4/SHOC-2-like LRR domain-containing protein</fullName>
    </recommendedName>
</protein>
<dbReference type="InterPro" id="IPR032675">
    <property type="entry name" value="LRR_dom_sf"/>
</dbReference>